<dbReference type="EMBL" id="JAYJJR010000005">
    <property type="protein sequence ID" value="MEB3021375.1"/>
    <property type="molecule type" value="Genomic_DNA"/>
</dbReference>
<comment type="caution">
    <text evidence="1">The sequence shown here is derived from an EMBL/GenBank/DDBJ whole genome shotgun (WGS) entry which is preliminary data.</text>
</comment>
<keyword evidence="2" id="KW-1185">Reference proteome</keyword>
<dbReference type="Proteomes" id="UP001299596">
    <property type="component" value="Unassembled WGS sequence"/>
</dbReference>
<evidence type="ECO:0000313" key="1">
    <source>
        <dbReference type="EMBL" id="MEB3021375.1"/>
    </source>
</evidence>
<gene>
    <name evidence="1" type="ORF">K6T79_09980</name>
</gene>
<dbReference type="Gene3D" id="1.20.140.10">
    <property type="entry name" value="Butyryl-CoA Dehydrogenase, subunit A, domain 3"/>
    <property type="match status" value="1"/>
</dbReference>
<sequence>MQLIFDAERYVRTLAGTLAGGTSEIQRNTIAQRLLDLPRN</sequence>
<accession>A0ABU5XGF9</accession>
<proteinExistence type="predicted"/>
<name>A0ABU5XGF9_9MYCO</name>
<dbReference type="InterPro" id="IPR036250">
    <property type="entry name" value="AcylCo_DH-like_C"/>
</dbReference>
<dbReference type="RefSeq" id="WP_255612842.1">
    <property type="nucleotide sequence ID" value="NZ_JAYJJR010000005.1"/>
</dbReference>
<evidence type="ECO:0008006" key="3">
    <source>
        <dbReference type="Google" id="ProtNLM"/>
    </source>
</evidence>
<protein>
    <recommendedName>
        <fullName evidence="3">Acyl-CoA dehydrogenase/oxidase C-terminal domain-containing protein</fullName>
    </recommendedName>
</protein>
<reference evidence="1 2" key="1">
    <citation type="submission" date="2023-12" db="EMBL/GenBank/DDBJ databases">
        <title>Description of new species of Mycobacterium terrae complex isolated from sewage at the Sao Paulo Zoological Park Foundation in Brazil.</title>
        <authorList>
            <person name="Romagnoli C.L."/>
            <person name="Conceicao E.C."/>
            <person name="Machado E."/>
            <person name="Barreto L.B.P.F."/>
            <person name="Sharma A."/>
            <person name="Silva N.M."/>
            <person name="Marques L.E."/>
            <person name="Juliana M.A."/>
            <person name="Lourenco M.C.S."/>
            <person name="Digiampietri L.A."/>
            <person name="Suffys P.N."/>
            <person name="Viana-Niero C."/>
        </authorList>
    </citation>
    <scope>NUCLEOTIDE SEQUENCE [LARGE SCALE GENOMIC DNA]</scope>
    <source>
        <strain evidence="1 2">MYC098</strain>
    </source>
</reference>
<dbReference type="SUPFAM" id="SSF47203">
    <property type="entry name" value="Acyl-CoA dehydrogenase C-terminal domain-like"/>
    <property type="match status" value="1"/>
</dbReference>
<evidence type="ECO:0000313" key="2">
    <source>
        <dbReference type="Proteomes" id="UP001299596"/>
    </source>
</evidence>
<organism evidence="1 2">
    <name type="scientific">[Mycobacterium] crassicus</name>
    <dbReference type="NCBI Taxonomy" id="2872309"/>
    <lineage>
        <taxon>Bacteria</taxon>
        <taxon>Bacillati</taxon>
        <taxon>Actinomycetota</taxon>
        <taxon>Actinomycetes</taxon>
        <taxon>Mycobacteriales</taxon>
        <taxon>Mycobacteriaceae</taxon>
        <taxon>Mycolicibacter</taxon>
    </lineage>
</organism>